<evidence type="ECO:0000313" key="2">
    <source>
        <dbReference type="Proteomes" id="UP000217895"/>
    </source>
</evidence>
<dbReference type="AlphaFoldDB" id="A0A1Z4JT07"/>
<reference evidence="1 2" key="1">
    <citation type="submission" date="2017-06" db="EMBL/GenBank/DDBJ databases">
        <title>Genome sequencing of cyanobaciteial culture collection at National Institute for Environmental Studies (NIES).</title>
        <authorList>
            <person name="Hirose Y."/>
            <person name="Shimura Y."/>
            <person name="Fujisawa T."/>
            <person name="Nakamura Y."/>
            <person name="Kawachi M."/>
        </authorList>
    </citation>
    <scope>NUCLEOTIDE SEQUENCE [LARGE SCALE GENOMIC DNA]</scope>
    <source>
        <strain evidence="1 2">NIES-2135</strain>
        <plasmid evidence="2">Plasmid Plasmid2 dna</plasmid>
    </source>
</reference>
<keyword evidence="1" id="KW-0614">Plasmid</keyword>
<keyword evidence="2" id="KW-1185">Reference proteome</keyword>
<dbReference type="EMBL" id="AP018205">
    <property type="protein sequence ID" value="BAY59783.1"/>
    <property type="molecule type" value="Genomic_DNA"/>
</dbReference>
<evidence type="ECO:0000313" key="1">
    <source>
        <dbReference type="EMBL" id="BAY59783.1"/>
    </source>
</evidence>
<accession>A0A1Z4JT07</accession>
<organism evidence="1 2">
    <name type="scientific">Leptolyngbya boryana NIES-2135</name>
    <dbReference type="NCBI Taxonomy" id="1973484"/>
    <lineage>
        <taxon>Bacteria</taxon>
        <taxon>Bacillati</taxon>
        <taxon>Cyanobacteriota</taxon>
        <taxon>Cyanophyceae</taxon>
        <taxon>Leptolyngbyales</taxon>
        <taxon>Leptolyngbyaceae</taxon>
        <taxon>Leptolyngbya group</taxon>
        <taxon>Leptolyngbya</taxon>
    </lineage>
</organism>
<protein>
    <submittedName>
        <fullName evidence="1">Uncharacterized protein</fullName>
    </submittedName>
</protein>
<name>A0A1Z4JT07_LEPBY</name>
<gene>
    <name evidence="1" type="ORF">NIES2135_66600</name>
</gene>
<geneLocation type="plasmid" evidence="1">
    <name>plasmid2</name>
</geneLocation>
<proteinExistence type="predicted"/>
<dbReference type="Proteomes" id="UP000217895">
    <property type="component" value="Plasmid Plasmid2 dna"/>
</dbReference>
<sequence>MQIFLCLILLLISLAFPFALRGQSATPEFESYLIHGKFRAGETALLTKLQQTPNDDLTRFSVGILQLMDGTERLMQSLYRYGLRQNTFTSFFPILRLPVPTNPNPQTVTYEETRQILQTLLTDLAKVRSTLDPIQDPTIKLPIRLGLTRMDFNGDGKLDNTESFWNVLTRITGIRATEQTAKAFTINFDAGDVAWLRGYCNLLAAIGETVLAYDEQQLFDATAHLMFTKPQTPYPFLANGRKVFQYGDNLDLVDVVAFFHLINFPVLEPQRLTTALQHLQTTLALSRDSWRLIVAEKDNDREWLPNPKQKGVIPNAVVTQAMIDSWLSFVGESEELLAGKKLVPFWRSREVRGINLNKVFTQPRNLDLVLWVQGTAPAPYLELGKQTDANIWQQLLSVFGGRFFGFAAWFN</sequence>